<organism evidence="1 2">
    <name type="scientific">Ancylostoma ceylanicum</name>
    <dbReference type="NCBI Taxonomy" id="53326"/>
    <lineage>
        <taxon>Eukaryota</taxon>
        <taxon>Metazoa</taxon>
        <taxon>Ecdysozoa</taxon>
        <taxon>Nematoda</taxon>
        <taxon>Chromadorea</taxon>
        <taxon>Rhabditida</taxon>
        <taxon>Rhabditina</taxon>
        <taxon>Rhabditomorpha</taxon>
        <taxon>Strongyloidea</taxon>
        <taxon>Ancylostomatidae</taxon>
        <taxon>Ancylostomatinae</taxon>
        <taxon>Ancylostoma</taxon>
    </lineage>
</organism>
<dbReference type="Proteomes" id="UP000024635">
    <property type="component" value="Unassembled WGS sequence"/>
</dbReference>
<evidence type="ECO:0000313" key="2">
    <source>
        <dbReference type="Proteomes" id="UP000024635"/>
    </source>
</evidence>
<keyword evidence="2" id="KW-1185">Reference proteome</keyword>
<dbReference type="AlphaFoldDB" id="A0A016RVA8"/>
<gene>
    <name evidence="1" type="primary">Acey_s0368.g50</name>
    <name evidence="1" type="ORF">Y032_0368g50</name>
</gene>
<proteinExistence type="predicted"/>
<comment type="caution">
    <text evidence="1">The sequence shown here is derived from an EMBL/GenBank/DDBJ whole genome shotgun (WGS) entry which is preliminary data.</text>
</comment>
<sequence>MNFYLFDICFHPFKALHRKTAGNQTLIPGRIIEITRCKSVDARVNDGVILDVSTFLPGVIPMRHVAIGA</sequence>
<accession>A0A016RVA8</accession>
<evidence type="ECO:0000313" key="1">
    <source>
        <dbReference type="EMBL" id="EYB82022.1"/>
    </source>
</evidence>
<name>A0A016RVA8_9BILA</name>
<protein>
    <submittedName>
        <fullName evidence="1">Uncharacterized protein</fullName>
    </submittedName>
</protein>
<dbReference type="EMBL" id="JARK01001704">
    <property type="protein sequence ID" value="EYB82022.1"/>
    <property type="molecule type" value="Genomic_DNA"/>
</dbReference>
<reference evidence="2" key="1">
    <citation type="journal article" date="2015" name="Nat. Genet.">
        <title>The genome and transcriptome of the zoonotic hookworm Ancylostoma ceylanicum identify infection-specific gene families.</title>
        <authorList>
            <person name="Schwarz E.M."/>
            <person name="Hu Y."/>
            <person name="Antoshechkin I."/>
            <person name="Miller M.M."/>
            <person name="Sternberg P.W."/>
            <person name="Aroian R.V."/>
        </authorList>
    </citation>
    <scope>NUCLEOTIDE SEQUENCE</scope>
    <source>
        <strain evidence="2">HY135</strain>
    </source>
</reference>